<accession>A0A4C1URY1</accession>
<organism evidence="1 2">
    <name type="scientific">Eumeta variegata</name>
    <name type="common">Bagworm moth</name>
    <name type="synonym">Eumeta japonica</name>
    <dbReference type="NCBI Taxonomy" id="151549"/>
    <lineage>
        <taxon>Eukaryota</taxon>
        <taxon>Metazoa</taxon>
        <taxon>Ecdysozoa</taxon>
        <taxon>Arthropoda</taxon>
        <taxon>Hexapoda</taxon>
        <taxon>Insecta</taxon>
        <taxon>Pterygota</taxon>
        <taxon>Neoptera</taxon>
        <taxon>Endopterygota</taxon>
        <taxon>Lepidoptera</taxon>
        <taxon>Glossata</taxon>
        <taxon>Ditrysia</taxon>
        <taxon>Tineoidea</taxon>
        <taxon>Psychidae</taxon>
        <taxon>Oiketicinae</taxon>
        <taxon>Eumeta</taxon>
    </lineage>
</organism>
<reference evidence="1 2" key="1">
    <citation type="journal article" date="2019" name="Commun. Biol.">
        <title>The bagworm genome reveals a unique fibroin gene that provides high tensile strength.</title>
        <authorList>
            <person name="Kono N."/>
            <person name="Nakamura H."/>
            <person name="Ohtoshi R."/>
            <person name="Tomita M."/>
            <person name="Numata K."/>
            <person name="Arakawa K."/>
        </authorList>
    </citation>
    <scope>NUCLEOTIDE SEQUENCE [LARGE SCALE GENOMIC DNA]</scope>
</reference>
<protein>
    <submittedName>
        <fullName evidence="1">Uncharacterized protein</fullName>
    </submittedName>
</protein>
<gene>
    <name evidence="1" type="ORF">EVAR_19774_1</name>
</gene>
<name>A0A4C1URY1_EUMVA</name>
<evidence type="ECO:0000313" key="2">
    <source>
        <dbReference type="Proteomes" id="UP000299102"/>
    </source>
</evidence>
<dbReference type="AlphaFoldDB" id="A0A4C1URY1"/>
<sequence>MDVTGSGRVVVSKGKRFASRRRVSGQRRQFLASWARTDYAMEGEMCRCSGLREGSGSPELSFTGRNEAVALRLYTVKLHAAPAQAHARVCSVVHIGQSSFINELAAQLGRPSARRLVYERRRRASADRLRLHP</sequence>
<dbReference type="EMBL" id="BGZK01000210">
    <property type="protein sequence ID" value="GBP28732.1"/>
    <property type="molecule type" value="Genomic_DNA"/>
</dbReference>
<keyword evidence="2" id="KW-1185">Reference proteome</keyword>
<evidence type="ECO:0000313" key="1">
    <source>
        <dbReference type="EMBL" id="GBP28732.1"/>
    </source>
</evidence>
<comment type="caution">
    <text evidence="1">The sequence shown here is derived from an EMBL/GenBank/DDBJ whole genome shotgun (WGS) entry which is preliminary data.</text>
</comment>
<proteinExistence type="predicted"/>
<dbReference type="Proteomes" id="UP000299102">
    <property type="component" value="Unassembled WGS sequence"/>
</dbReference>